<feature type="region of interest" description="Disordered" evidence="1">
    <location>
        <begin position="36"/>
        <end position="58"/>
    </location>
</feature>
<accession>A0A0E9XCV1</accession>
<dbReference type="EMBL" id="GBXM01008902">
    <property type="protein sequence ID" value="JAH99675.1"/>
    <property type="molecule type" value="Transcribed_RNA"/>
</dbReference>
<proteinExistence type="predicted"/>
<reference evidence="2" key="2">
    <citation type="journal article" date="2015" name="Fish Shellfish Immunol.">
        <title>Early steps in the European eel (Anguilla anguilla)-Vibrio vulnificus interaction in the gills: Role of the RtxA13 toxin.</title>
        <authorList>
            <person name="Callol A."/>
            <person name="Pajuelo D."/>
            <person name="Ebbesson L."/>
            <person name="Teles M."/>
            <person name="MacKenzie S."/>
            <person name="Amaro C."/>
        </authorList>
    </citation>
    <scope>NUCLEOTIDE SEQUENCE</scope>
</reference>
<sequence>MVLDHSLLPPVCRQNCRLFWEVQNSSFRILCIFSRSPKSKPLHSGPAPAALPNSLASL</sequence>
<evidence type="ECO:0000313" key="2">
    <source>
        <dbReference type="EMBL" id="JAH99675.1"/>
    </source>
</evidence>
<feature type="compositionally biased region" description="Low complexity" evidence="1">
    <location>
        <begin position="44"/>
        <end position="58"/>
    </location>
</feature>
<protein>
    <submittedName>
        <fullName evidence="2">Uncharacterized protein</fullName>
    </submittedName>
</protein>
<organism evidence="2">
    <name type="scientific">Anguilla anguilla</name>
    <name type="common">European freshwater eel</name>
    <name type="synonym">Muraena anguilla</name>
    <dbReference type="NCBI Taxonomy" id="7936"/>
    <lineage>
        <taxon>Eukaryota</taxon>
        <taxon>Metazoa</taxon>
        <taxon>Chordata</taxon>
        <taxon>Craniata</taxon>
        <taxon>Vertebrata</taxon>
        <taxon>Euteleostomi</taxon>
        <taxon>Actinopterygii</taxon>
        <taxon>Neopterygii</taxon>
        <taxon>Teleostei</taxon>
        <taxon>Anguilliformes</taxon>
        <taxon>Anguillidae</taxon>
        <taxon>Anguilla</taxon>
    </lineage>
</organism>
<reference evidence="2" key="1">
    <citation type="submission" date="2014-11" db="EMBL/GenBank/DDBJ databases">
        <authorList>
            <person name="Amaro Gonzalez C."/>
        </authorList>
    </citation>
    <scope>NUCLEOTIDE SEQUENCE</scope>
</reference>
<dbReference type="AlphaFoldDB" id="A0A0E9XCV1"/>
<name>A0A0E9XCV1_ANGAN</name>
<evidence type="ECO:0000256" key="1">
    <source>
        <dbReference type="SAM" id="MobiDB-lite"/>
    </source>
</evidence>